<organism evidence="1 2">
    <name type="scientific">Lipomyces kononenkoae</name>
    <name type="common">Yeast</name>
    <dbReference type="NCBI Taxonomy" id="34357"/>
    <lineage>
        <taxon>Eukaryota</taxon>
        <taxon>Fungi</taxon>
        <taxon>Dikarya</taxon>
        <taxon>Ascomycota</taxon>
        <taxon>Saccharomycotina</taxon>
        <taxon>Lipomycetes</taxon>
        <taxon>Lipomycetales</taxon>
        <taxon>Lipomycetaceae</taxon>
        <taxon>Lipomyces</taxon>
    </lineage>
</organism>
<comment type="caution">
    <text evidence="1">The sequence shown here is derived from an EMBL/GenBank/DDBJ whole genome shotgun (WGS) entry which is preliminary data.</text>
</comment>
<name>A0ACC3SYH5_LIPKO</name>
<accession>A0ACC3SYH5</accession>
<dbReference type="EMBL" id="MU971382">
    <property type="protein sequence ID" value="KAK9236704.1"/>
    <property type="molecule type" value="Genomic_DNA"/>
</dbReference>
<keyword evidence="1" id="KW-0378">Hydrolase</keyword>
<dbReference type="Proteomes" id="UP001433508">
    <property type="component" value="Unassembled WGS sequence"/>
</dbReference>
<proteinExistence type="predicted"/>
<keyword evidence="2" id="KW-1185">Reference proteome</keyword>
<evidence type="ECO:0000313" key="2">
    <source>
        <dbReference type="Proteomes" id="UP001433508"/>
    </source>
</evidence>
<evidence type="ECO:0000313" key="1">
    <source>
        <dbReference type="EMBL" id="KAK9236704.1"/>
    </source>
</evidence>
<sequence>MTDQPAYDEPARPQVHFSPPKGFMNDPNGLVYSNGTWHMYFQYNPNCTVAGGPQWGHATSQDLIHWQNHGLAIESENADESIYSGSAVVDKENTSGLFDDSIGPEERIVAIYTLHSPKKQVQCVAFSRDGGYTFASYQQNPVIDIGSKDFRDPKVFFHKPSSTWIMAVALSHEYQILFYGSKDLLHWTELSRFQAGLVGYQYEVPDLVEMPIEGTTATKWVLFVSINPGAPLGGSMTQYFIGEFDGEKFVPDDYIVRFADYGKDWYASQTWSNTPGNEVIGLAWASNWQYTNEVPTYPWRGCMSVARRMLLRKVRYNREYFGYSLAQFPVNIEQARNLNNAVTADRVDSSTGMKLRTKSGAAELLFYVSGVSLGNRFTDSSTILIELASKSARISIGLRVFETGAHVWLNRKADAAGWHHPLYNDNLSALVIPENMQCPVYKIHGIIDRGLTEIYVNDVVAFTNIHVLPDDEFADTVRVKLDDNLRITQASLYELHSAWTK</sequence>
<gene>
    <name evidence="1" type="ORF">V1525DRAFT_198524</name>
</gene>
<reference evidence="2" key="1">
    <citation type="journal article" date="2024" name="Front. Bioeng. Biotechnol.">
        <title>Genome-scale model development and genomic sequencing of the oleaginous clade Lipomyces.</title>
        <authorList>
            <person name="Czajka J.J."/>
            <person name="Han Y."/>
            <person name="Kim J."/>
            <person name="Mondo S.J."/>
            <person name="Hofstad B.A."/>
            <person name="Robles A."/>
            <person name="Haridas S."/>
            <person name="Riley R."/>
            <person name="LaButti K."/>
            <person name="Pangilinan J."/>
            <person name="Andreopoulos W."/>
            <person name="Lipzen A."/>
            <person name="Yan J."/>
            <person name="Wang M."/>
            <person name="Ng V."/>
            <person name="Grigoriev I.V."/>
            <person name="Spatafora J.W."/>
            <person name="Magnuson J.K."/>
            <person name="Baker S.E."/>
            <person name="Pomraning K.R."/>
        </authorList>
    </citation>
    <scope>NUCLEOTIDE SEQUENCE [LARGE SCALE GENOMIC DNA]</scope>
    <source>
        <strain evidence="2">CBS 7786</strain>
    </source>
</reference>
<protein>
    <submittedName>
        <fullName evidence="1">Glycosyl hydrolase</fullName>
    </submittedName>
</protein>